<evidence type="ECO:0000313" key="4">
    <source>
        <dbReference type="Proteomes" id="UP000708208"/>
    </source>
</evidence>
<dbReference type="Pfam" id="PF10545">
    <property type="entry name" value="MADF_DNA_bdg"/>
    <property type="match status" value="1"/>
</dbReference>
<name>A0A8J2P566_9HEXA</name>
<evidence type="ECO:0000259" key="2">
    <source>
        <dbReference type="PROSITE" id="PS51029"/>
    </source>
</evidence>
<dbReference type="OrthoDB" id="6081971at2759"/>
<sequence length="319" mass="37032">MEEEQITEHFGEEDPEDSDECSELILLVESRKFLYDRENPKYKDKYAASAAWKEIASSMGKGLDAAWCQKKWKLMRDYYVKKKRTLNSKKSEQARTKSRPWPYYKAMSFLDRCLDENDSTISNLDLPCVEDMLESQQLEEVRRPGEPSSEMTETRATFDFVSTRPPLKKRRLDASFDEVNDKIIKFLETPEPIPAAENHFDMFGRSVAERLRKMSPSTAAYLRASFEKLFYEIEFPTPPTYVQKWKDRCEGIDTMSMRLMVTMGRIDLNVAVCMSRTMPVPGKFGNTNLVMNRAKLHKLGRKTPPALKAEPDLYQPQTP</sequence>
<feature type="region of interest" description="Disordered" evidence="1">
    <location>
        <begin position="300"/>
        <end position="319"/>
    </location>
</feature>
<feature type="domain" description="MADF" evidence="2">
    <location>
        <begin position="23"/>
        <end position="115"/>
    </location>
</feature>
<comment type="caution">
    <text evidence="3">The sequence shown here is derived from an EMBL/GenBank/DDBJ whole genome shotgun (WGS) entry which is preliminary data.</text>
</comment>
<evidence type="ECO:0000313" key="3">
    <source>
        <dbReference type="EMBL" id="CAG7732215.1"/>
    </source>
</evidence>
<organism evidence="3 4">
    <name type="scientific">Allacma fusca</name>
    <dbReference type="NCBI Taxonomy" id="39272"/>
    <lineage>
        <taxon>Eukaryota</taxon>
        <taxon>Metazoa</taxon>
        <taxon>Ecdysozoa</taxon>
        <taxon>Arthropoda</taxon>
        <taxon>Hexapoda</taxon>
        <taxon>Collembola</taxon>
        <taxon>Symphypleona</taxon>
        <taxon>Sminthuridae</taxon>
        <taxon>Allacma</taxon>
    </lineage>
</organism>
<protein>
    <recommendedName>
        <fullName evidence="2">MADF domain-containing protein</fullName>
    </recommendedName>
</protein>
<reference evidence="3" key="1">
    <citation type="submission" date="2021-06" db="EMBL/GenBank/DDBJ databases">
        <authorList>
            <person name="Hodson N. C."/>
            <person name="Mongue J. A."/>
            <person name="Jaron S. K."/>
        </authorList>
    </citation>
    <scope>NUCLEOTIDE SEQUENCE</scope>
</reference>
<dbReference type="GO" id="GO:0005667">
    <property type="term" value="C:transcription regulator complex"/>
    <property type="evidence" value="ECO:0007669"/>
    <property type="project" value="TreeGrafter"/>
</dbReference>
<evidence type="ECO:0000256" key="1">
    <source>
        <dbReference type="SAM" id="MobiDB-lite"/>
    </source>
</evidence>
<proteinExistence type="predicted"/>
<accession>A0A8J2P566</accession>
<dbReference type="GO" id="GO:0006357">
    <property type="term" value="P:regulation of transcription by RNA polymerase II"/>
    <property type="evidence" value="ECO:0007669"/>
    <property type="project" value="TreeGrafter"/>
</dbReference>
<dbReference type="AlphaFoldDB" id="A0A8J2P566"/>
<dbReference type="SMART" id="SM00595">
    <property type="entry name" value="MADF"/>
    <property type="match status" value="1"/>
</dbReference>
<gene>
    <name evidence="3" type="ORF">AFUS01_LOCUS20741</name>
</gene>
<dbReference type="InterPro" id="IPR006578">
    <property type="entry name" value="MADF-dom"/>
</dbReference>
<dbReference type="EMBL" id="CAJVCH010226835">
    <property type="protein sequence ID" value="CAG7732215.1"/>
    <property type="molecule type" value="Genomic_DNA"/>
</dbReference>
<dbReference type="InterPro" id="IPR039353">
    <property type="entry name" value="TF_Adf1"/>
</dbReference>
<dbReference type="PROSITE" id="PS51029">
    <property type="entry name" value="MADF"/>
    <property type="match status" value="1"/>
</dbReference>
<keyword evidence="4" id="KW-1185">Reference proteome</keyword>
<dbReference type="PANTHER" id="PTHR12243">
    <property type="entry name" value="MADF DOMAIN TRANSCRIPTION FACTOR"/>
    <property type="match status" value="1"/>
</dbReference>
<feature type="compositionally biased region" description="Basic and acidic residues" evidence="1">
    <location>
        <begin position="1"/>
        <end position="12"/>
    </location>
</feature>
<dbReference type="PANTHER" id="PTHR12243:SF67">
    <property type="entry name" value="COREPRESSOR OF PANGOLIN, ISOFORM A-RELATED"/>
    <property type="match status" value="1"/>
</dbReference>
<dbReference type="Proteomes" id="UP000708208">
    <property type="component" value="Unassembled WGS sequence"/>
</dbReference>
<dbReference type="GO" id="GO:0005634">
    <property type="term" value="C:nucleus"/>
    <property type="evidence" value="ECO:0007669"/>
    <property type="project" value="TreeGrafter"/>
</dbReference>
<feature type="region of interest" description="Disordered" evidence="1">
    <location>
        <begin position="1"/>
        <end position="20"/>
    </location>
</feature>